<gene>
    <name evidence="3" type="ORF">ACFFVI_15945</name>
</gene>
<keyword evidence="3" id="KW-0347">Helicase</keyword>
<evidence type="ECO:0000256" key="1">
    <source>
        <dbReference type="SAM" id="MobiDB-lite"/>
    </source>
</evidence>
<dbReference type="InterPro" id="IPR032830">
    <property type="entry name" value="XPB/Ssl2_N"/>
</dbReference>
<dbReference type="RefSeq" id="WP_380136912.1">
    <property type="nucleotide sequence ID" value="NZ_JBHLUI010000008.1"/>
</dbReference>
<dbReference type="EMBL" id="JBHMDM010000007">
    <property type="protein sequence ID" value="MFB9378460.1"/>
    <property type="molecule type" value="Genomic_DNA"/>
</dbReference>
<keyword evidence="3" id="KW-0067">ATP-binding</keyword>
<sequence>MCAAAPRTLAEELRARSDEELEQLLTARTDLVTPLPTSTTALATRSATRASTQRAVDRLETPALQVAEVLAVLPDPVSMTAVSKAWGARANDVVADLRRQALVWGPDRALHLISAVRDLLGPYPAGLGPPLADALGRRSPARLAELLEDLGLDPAGDPEVALSRLAAHLGAADAVEALLAGAPEGVREVLAKLTWGPPTGAVERADRQVRAATSASPVDWLLAHGLLAVAGPGTVVLPREVGMVLRGNRVHRSPGRQAPALTGAARRPAQVAGAGAEAAADAVRLVEELARTWGVAPPPVLRAGGVGVRELRRTAVALEVDEATAALVVETAWVAGLIADDGEVEPRWLPTPMFDLWAEDDVAERWLSLAGAWLGTTRVPALVGTRDAKDSARNALGPDLDKPSAPVVRSAVLAEFEALPPDHAPTADDVLARLRWRTPRRSGRLFADLVQWTLRDAGWLGLLGAGALTPAGRALLQGDDEGAVAALRAALPAPVSEILVQADLTAVAPGPLVPELARRLDLLARVESRGGATVYRFDDASVRRGLDEGLTADDALAFLGRVSATGVPQPLEYLIRDVARRHGRVRVGRAGAYVRAEDPALLTQLLSDKRCAALGLRALAPTVLVSAAEGEEVLATLRAAGLAPAAEGPDGELVLRPRTARRTSPRPVPRPVSGEPPPPAQALVGAAVKTLRAGDVDADRAEARRAATPDAPRLPALDPSTSMAMLREAAAFRQVVWIGVADRDGVVHRSLVEPIQVEGGRITAFDRSEQAVRVYSVHRVTGVAAAPGEAPVRAGRERSVEGSATS</sequence>
<protein>
    <submittedName>
        <fullName evidence="3">Helicase-associated domain-containing protein</fullName>
    </submittedName>
</protein>
<keyword evidence="3" id="KW-0378">Hydrolase</keyword>
<keyword evidence="4" id="KW-1185">Reference proteome</keyword>
<comment type="caution">
    <text evidence="3">The sequence shown here is derived from an EMBL/GenBank/DDBJ whole genome shotgun (WGS) entry which is preliminary data.</text>
</comment>
<reference evidence="3 4" key="1">
    <citation type="submission" date="2024-09" db="EMBL/GenBank/DDBJ databases">
        <authorList>
            <person name="Sun Q."/>
            <person name="Mori K."/>
        </authorList>
    </citation>
    <scope>NUCLEOTIDE SEQUENCE [LARGE SCALE GENOMIC DNA]</scope>
    <source>
        <strain evidence="3 4">TISTR 1856</strain>
    </source>
</reference>
<name>A0ABV5LWL5_9ACTN</name>
<accession>A0ABV5LWL5</accession>
<dbReference type="GO" id="GO:0004386">
    <property type="term" value="F:helicase activity"/>
    <property type="evidence" value="ECO:0007669"/>
    <property type="project" value="UniProtKB-KW"/>
</dbReference>
<organism evidence="3 4">
    <name type="scientific">Kineococcus gynurae</name>
    <dbReference type="NCBI Taxonomy" id="452979"/>
    <lineage>
        <taxon>Bacteria</taxon>
        <taxon>Bacillati</taxon>
        <taxon>Actinomycetota</taxon>
        <taxon>Actinomycetes</taxon>
        <taxon>Kineosporiales</taxon>
        <taxon>Kineosporiaceae</taxon>
        <taxon>Kineococcus</taxon>
    </lineage>
</organism>
<evidence type="ECO:0000259" key="2">
    <source>
        <dbReference type="Pfam" id="PF13625"/>
    </source>
</evidence>
<feature type="region of interest" description="Disordered" evidence="1">
    <location>
        <begin position="648"/>
        <end position="679"/>
    </location>
</feature>
<dbReference type="Proteomes" id="UP001589748">
    <property type="component" value="Unassembled WGS sequence"/>
</dbReference>
<evidence type="ECO:0000313" key="3">
    <source>
        <dbReference type="EMBL" id="MFB9378460.1"/>
    </source>
</evidence>
<dbReference type="Pfam" id="PF13625">
    <property type="entry name" value="Helicase_C_3"/>
    <property type="match status" value="1"/>
</dbReference>
<feature type="domain" description="Helicase XPB/Ssl2 N-terminal" evidence="2">
    <location>
        <begin position="498"/>
        <end position="620"/>
    </location>
</feature>
<feature type="compositionally biased region" description="Pro residues" evidence="1">
    <location>
        <begin position="666"/>
        <end position="679"/>
    </location>
</feature>
<proteinExistence type="predicted"/>
<keyword evidence="3" id="KW-0547">Nucleotide-binding</keyword>
<evidence type="ECO:0000313" key="4">
    <source>
        <dbReference type="Proteomes" id="UP001589748"/>
    </source>
</evidence>